<dbReference type="Proteomes" id="UP001220962">
    <property type="component" value="Chromosome"/>
</dbReference>
<dbReference type="Pfam" id="PF01381">
    <property type="entry name" value="HTH_3"/>
    <property type="match status" value="1"/>
</dbReference>
<dbReference type="RefSeq" id="WP_274338408.1">
    <property type="nucleotide sequence ID" value="NZ_CP118101.1"/>
</dbReference>
<dbReference type="GO" id="GO:0003677">
    <property type="term" value="F:DNA binding"/>
    <property type="evidence" value="ECO:0007669"/>
    <property type="project" value="InterPro"/>
</dbReference>
<proteinExistence type="predicted"/>
<dbReference type="PROSITE" id="PS50943">
    <property type="entry name" value="HTH_CROC1"/>
    <property type="match status" value="1"/>
</dbReference>
<dbReference type="AlphaFoldDB" id="A0AAX3MYY9"/>
<sequence>MKSNLCHGFMYETEEELRALVGIEEYLDMEFNKGNGEWEPDWDDDSDAYELPSSLAMDVYCKRKAEGLTQKELALKLGIGLETLSKIENGHENLRTKVKKKIKDYLNEED</sequence>
<reference evidence="2 5" key="1">
    <citation type="submission" date="2023-02" db="EMBL/GenBank/DDBJ databases">
        <title>Pathogen: clinical or host-associated sample.</title>
        <authorList>
            <person name="Hergert J."/>
            <person name="Casey R."/>
            <person name="Wagner J."/>
            <person name="Young E.L."/>
            <person name="Oakeson K.F."/>
        </authorList>
    </citation>
    <scope>NUCLEOTIDE SEQUENCE</scope>
    <source>
        <strain evidence="3 5">2022CK-00829</strain>
        <strain evidence="2">2022CK-00830</strain>
    </source>
</reference>
<evidence type="ECO:0000313" key="2">
    <source>
        <dbReference type="EMBL" id="WDH82646.1"/>
    </source>
</evidence>
<dbReference type="CDD" id="cd00093">
    <property type="entry name" value="HTH_XRE"/>
    <property type="match status" value="1"/>
</dbReference>
<name>A0AAX3MYY9_9BACL</name>
<evidence type="ECO:0000313" key="3">
    <source>
        <dbReference type="EMBL" id="WDI00657.1"/>
    </source>
</evidence>
<dbReference type="EMBL" id="CP118108">
    <property type="protein sequence ID" value="WDI00657.1"/>
    <property type="molecule type" value="Genomic_DNA"/>
</dbReference>
<protein>
    <submittedName>
        <fullName evidence="2">Helix-turn-helix transcriptional regulator</fullName>
    </submittedName>
</protein>
<dbReference type="InterPro" id="IPR010982">
    <property type="entry name" value="Lambda_DNA-bd_dom_sf"/>
</dbReference>
<keyword evidence="5" id="KW-1185">Reference proteome</keyword>
<evidence type="ECO:0000313" key="5">
    <source>
        <dbReference type="Proteomes" id="UP001221519"/>
    </source>
</evidence>
<evidence type="ECO:0000313" key="4">
    <source>
        <dbReference type="Proteomes" id="UP001220962"/>
    </source>
</evidence>
<dbReference type="InterPro" id="IPR001387">
    <property type="entry name" value="Cro/C1-type_HTH"/>
</dbReference>
<organism evidence="2 4">
    <name type="scientific">Paenibacillus urinalis</name>
    <dbReference type="NCBI Taxonomy" id="521520"/>
    <lineage>
        <taxon>Bacteria</taxon>
        <taxon>Bacillati</taxon>
        <taxon>Bacillota</taxon>
        <taxon>Bacilli</taxon>
        <taxon>Bacillales</taxon>
        <taxon>Paenibacillaceae</taxon>
        <taxon>Paenibacillus</taxon>
    </lineage>
</organism>
<dbReference type="EMBL" id="CP118101">
    <property type="protein sequence ID" value="WDH82646.1"/>
    <property type="molecule type" value="Genomic_DNA"/>
</dbReference>
<dbReference type="Gene3D" id="1.10.260.40">
    <property type="entry name" value="lambda repressor-like DNA-binding domains"/>
    <property type="match status" value="1"/>
</dbReference>
<dbReference type="SUPFAM" id="SSF47413">
    <property type="entry name" value="lambda repressor-like DNA-binding domains"/>
    <property type="match status" value="1"/>
</dbReference>
<accession>A0AAX3MYY9</accession>
<evidence type="ECO:0000259" key="1">
    <source>
        <dbReference type="PROSITE" id="PS50943"/>
    </source>
</evidence>
<feature type="domain" description="HTH cro/C1-type" evidence="1">
    <location>
        <begin position="63"/>
        <end position="107"/>
    </location>
</feature>
<gene>
    <name evidence="2" type="ORF">PUW23_24925</name>
    <name evidence="3" type="ORF">PUW25_15345</name>
</gene>
<dbReference type="Proteomes" id="UP001221519">
    <property type="component" value="Chromosome"/>
</dbReference>